<dbReference type="InterPro" id="IPR039391">
    <property type="entry name" value="Phytocyanin-like"/>
</dbReference>
<dbReference type="EMBL" id="LR999454">
    <property type="protein sequence ID" value="CAE6020057.1"/>
    <property type="molecule type" value="Genomic_DNA"/>
</dbReference>
<keyword evidence="3" id="KW-0186">Copper</keyword>
<evidence type="ECO:0000256" key="5">
    <source>
        <dbReference type="SAM" id="MobiDB-lite"/>
    </source>
</evidence>
<evidence type="ECO:0000313" key="8">
    <source>
        <dbReference type="Proteomes" id="UP000682877"/>
    </source>
</evidence>
<sequence length="379" mass="42456">MASISETSDDGSNGGVPNKKSEELHKNPKEEEEEKDDQNEKPKEEDQEDDQEEEEVENLPQIPREIPPELIENTIALIRRCHYPSLSLLSNAFRQVISSEDLFQTRSRIGLTEPVLYTLITFKYPNFEEPRWFILHRSNVSLQLTRVTSLPPMFLGCTAVTMGHKIYLQGMLIFDEYGLLMTNYDVSHVFLSLKFYLGFHKLAALWGVAIGGTVHKVGDSDGWTIMSVNNYEEWSSSRTFQVGDSLVFKYNKDFHDVTEVTHNDFKLCEPSKPLARYKTGSDTIILTKPGLQHFICGFPGHCDMGQKLQIHVLPASLGPVAAPVPRPVRSPSSFSSPSPSPLASQYQTGPSPAPLSAASNSNVWIGLCFIPLLLLFILV</sequence>
<dbReference type="GO" id="GO:0098552">
    <property type="term" value="C:side of membrane"/>
    <property type="evidence" value="ECO:0007669"/>
    <property type="project" value="UniProtKB-KW"/>
</dbReference>
<feature type="compositionally biased region" description="Acidic residues" evidence="5">
    <location>
        <begin position="45"/>
        <end position="57"/>
    </location>
</feature>
<evidence type="ECO:0000259" key="6">
    <source>
        <dbReference type="PROSITE" id="PS51485"/>
    </source>
</evidence>
<dbReference type="InterPro" id="IPR041845">
    <property type="entry name" value="Mavicyanin"/>
</dbReference>
<reference evidence="7" key="1">
    <citation type="submission" date="2021-01" db="EMBL/GenBank/DDBJ databases">
        <authorList>
            <person name="Bezrukov I."/>
        </authorList>
    </citation>
    <scope>NUCLEOTIDE SEQUENCE</scope>
</reference>
<feature type="region of interest" description="Disordered" evidence="5">
    <location>
        <begin position="328"/>
        <end position="351"/>
    </location>
</feature>
<evidence type="ECO:0000313" key="7">
    <source>
        <dbReference type="EMBL" id="CAE6020057.1"/>
    </source>
</evidence>
<gene>
    <name evidence="7" type="ORF">AARE701A_LOCUS10078</name>
</gene>
<accession>A0A8S2A2I4</accession>
<dbReference type="PROSITE" id="PS51485">
    <property type="entry name" value="PHYTOCYANIN"/>
    <property type="match status" value="1"/>
</dbReference>
<dbReference type="SUPFAM" id="SSF49503">
    <property type="entry name" value="Cupredoxins"/>
    <property type="match status" value="1"/>
</dbReference>
<proteinExistence type="predicted"/>
<dbReference type="Pfam" id="PF02298">
    <property type="entry name" value="Cu_bind_like"/>
    <property type="match status" value="1"/>
</dbReference>
<feature type="compositionally biased region" description="Basic and acidic residues" evidence="5">
    <location>
        <begin position="19"/>
        <end position="29"/>
    </location>
</feature>
<evidence type="ECO:0000256" key="2">
    <source>
        <dbReference type="ARBA" id="ARBA00022723"/>
    </source>
</evidence>
<dbReference type="AlphaFoldDB" id="A0A8S2A2I4"/>
<dbReference type="FunFam" id="2.60.40.420:FF:000003">
    <property type="entry name" value="Blue copper"/>
    <property type="match status" value="1"/>
</dbReference>
<protein>
    <recommendedName>
        <fullName evidence="6">Phytocyanin domain-containing protein</fullName>
    </recommendedName>
</protein>
<keyword evidence="1" id="KW-0472">Membrane</keyword>
<evidence type="ECO:0000256" key="1">
    <source>
        <dbReference type="ARBA" id="ARBA00022622"/>
    </source>
</evidence>
<feature type="region of interest" description="Disordered" evidence="5">
    <location>
        <begin position="1"/>
        <end position="65"/>
    </location>
</feature>
<feature type="domain" description="Phytocyanin" evidence="6">
    <location>
        <begin position="213"/>
        <end position="314"/>
    </location>
</feature>
<feature type="compositionally biased region" description="Low complexity" evidence="5">
    <location>
        <begin position="329"/>
        <end position="344"/>
    </location>
</feature>
<dbReference type="Gene3D" id="2.60.40.420">
    <property type="entry name" value="Cupredoxins - blue copper proteins"/>
    <property type="match status" value="1"/>
</dbReference>
<name>A0A8S2A2I4_ARAAE</name>
<dbReference type="CDD" id="cd11014">
    <property type="entry name" value="Mavicyanin"/>
    <property type="match status" value="1"/>
</dbReference>
<dbReference type="PANTHER" id="PTHR33021:SF382">
    <property type="entry name" value="CUPREDOXIN SUPERFAMILY PROTEIN"/>
    <property type="match status" value="1"/>
</dbReference>
<dbReference type="Proteomes" id="UP000682877">
    <property type="component" value="Chromosome 4"/>
</dbReference>
<keyword evidence="2" id="KW-0479">Metal-binding</keyword>
<keyword evidence="1" id="KW-0336">GPI-anchor</keyword>
<keyword evidence="8" id="KW-1185">Reference proteome</keyword>
<dbReference type="InterPro" id="IPR003245">
    <property type="entry name" value="Phytocyanin_dom"/>
</dbReference>
<organism evidence="7 8">
    <name type="scientific">Arabidopsis arenosa</name>
    <name type="common">Sand rock-cress</name>
    <name type="synonym">Cardaminopsis arenosa</name>
    <dbReference type="NCBI Taxonomy" id="38785"/>
    <lineage>
        <taxon>Eukaryota</taxon>
        <taxon>Viridiplantae</taxon>
        <taxon>Streptophyta</taxon>
        <taxon>Embryophyta</taxon>
        <taxon>Tracheophyta</taxon>
        <taxon>Spermatophyta</taxon>
        <taxon>Magnoliopsida</taxon>
        <taxon>eudicotyledons</taxon>
        <taxon>Gunneridae</taxon>
        <taxon>Pentapetalae</taxon>
        <taxon>rosids</taxon>
        <taxon>malvids</taxon>
        <taxon>Brassicales</taxon>
        <taxon>Brassicaceae</taxon>
        <taxon>Camelineae</taxon>
        <taxon>Arabidopsis</taxon>
    </lineage>
</organism>
<evidence type="ECO:0000256" key="3">
    <source>
        <dbReference type="ARBA" id="ARBA00023008"/>
    </source>
</evidence>
<dbReference type="GO" id="GO:0046872">
    <property type="term" value="F:metal ion binding"/>
    <property type="evidence" value="ECO:0007669"/>
    <property type="project" value="UniProtKB-KW"/>
</dbReference>
<dbReference type="GO" id="GO:0005886">
    <property type="term" value="C:plasma membrane"/>
    <property type="evidence" value="ECO:0007669"/>
    <property type="project" value="TreeGrafter"/>
</dbReference>
<dbReference type="InterPro" id="IPR008972">
    <property type="entry name" value="Cupredoxin"/>
</dbReference>
<keyword evidence="4" id="KW-0325">Glycoprotein</keyword>
<dbReference type="PANTHER" id="PTHR33021">
    <property type="entry name" value="BLUE COPPER PROTEIN"/>
    <property type="match status" value="1"/>
</dbReference>
<dbReference type="GO" id="GO:0009055">
    <property type="term" value="F:electron transfer activity"/>
    <property type="evidence" value="ECO:0007669"/>
    <property type="project" value="InterPro"/>
</dbReference>
<evidence type="ECO:0000256" key="4">
    <source>
        <dbReference type="ARBA" id="ARBA00023180"/>
    </source>
</evidence>
<keyword evidence="1" id="KW-0449">Lipoprotein</keyword>